<dbReference type="NCBIfam" id="TIGR00069">
    <property type="entry name" value="hisD"/>
    <property type="match status" value="1"/>
</dbReference>
<dbReference type="GO" id="GO:0004399">
    <property type="term" value="F:histidinol dehydrogenase activity"/>
    <property type="evidence" value="ECO:0007669"/>
    <property type="project" value="UniProtKB-EC"/>
</dbReference>
<keyword evidence="7" id="KW-0560">Oxidoreductase</keyword>
<evidence type="ECO:0000256" key="10">
    <source>
        <dbReference type="ARBA" id="ARBA00049489"/>
    </source>
</evidence>
<organism evidence="11">
    <name type="scientific">marine metagenome</name>
    <dbReference type="NCBI Taxonomy" id="408172"/>
    <lineage>
        <taxon>unclassified sequences</taxon>
        <taxon>metagenomes</taxon>
        <taxon>ecological metagenomes</taxon>
    </lineage>
</organism>
<evidence type="ECO:0000256" key="1">
    <source>
        <dbReference type="ARBA" id="ARBA00001947"/>
    </source>
</evidence>
<sequence length="270" mass="28218">PAPGRIIEPLVLAAAQIAGVEEIYRVGGAQAIGALAYGTKTIAPVDKIVGPGNAYVAAAKRQVFGLVGIDMIAGPTEVLIVADAENDPSWIAIDLLAQAEHDVAARPILMTDDKGFAEQVEIEVESHLTTLERKDIARASWEKNGLIVIVEDLGEVAPLVNQVAPEHLQLAVTDPEALAVNIFHAGAIFMGRYTPEAIGDYVAGPNHVLPTGGSARFASGLSVLDFLKRTSVISCDAQSLSAVGSAAITLAKKEGLGAHARSISVRLNRP</sequence>
<feature type="non-terminal residue" evidence="11">
    <location>
        <position position="1"/>
    </location>
</feature>
<dbReference type="AlphaFoldDB" id="A0A382MTD2"/>
<dbReference type="PANTHER" id="PTHR21256">
    <property type="entry name" value="HISTIDINOL DEHYDROGENASE HDH"/>
    <property type="match status" value="1"/>
</dbReference>
<proteinExistence type="predicted"/>
<dbReference type="GO" id="GO:0000105">
    <property type="term" value="P:L-histidine biosynthetic process"/>
    <property type="evidence" value="ECO:0007669"/>
    <property type="project" value="UniProtKB-KW"/>
</dbReference>
<evidence type="ECO:0000256" key="3">
    <source>
        <dbReference type="ARBA" id="ARBA00012965"/>
    </source>
</evidence>
<evidence type="ECO:0000256" key="2">
    <source>
        <dbReference type="ARBA" id="ARBA00004940"/>
    </source>
</evidence>
<comment type="pathway">
    <text evidence="2">Amino-acid biosynthesis; L-histidine biosynthesis; L-histidine from 5-phospho-alpha-D-ribose 1-diphosphate: step 9/9.</text>
</comment>
<protein>
    <recommendedName>
        <fullName evidence="3">histidinol dehydrogenase</fullName>
        <ecNumber evidence="3">1.1.1.23</ecNumber>
    </recommendedName>
</protein>
<dbReference type="Gene3D" id="3.40.50.1980">
    <property type="entry name" value="Nitrogenase molybdenum iron protein domain"/>
    <property type="match status" value="2"/>
</dbReference>
<name>A0A382MTD2_9ZZZZ</name>
<dbReference type="PANTHER" id="PTHR21256:SF2">
    <property type="entry name" value="HISTIDINE BIOSYNTHESIS TRIFUNCTIONAL PROTEIN"/>
    <property type="match status" value="1"/>
</dbReference>
<dbReference type="PRINTS" id="PR00083">
    <property type="entry name" value="HOLDHDRGNASE"/>
</dbReference>
<keyword evidence="4" id="KW-0028">Amino-acid biosynthesis</keyword>
<comment type="catalytic activity">
    <reaction evidence="10">
        <text>L-histidinol + 2 NAD(+) + H2O = L-histidine + 2 NADH + 3 H(+)</text>
        <dbReference type="Rhea" id="RHEA:20641"/>
        <dbReference type="ChEBI" id="CHEBI:15377"/>
        <dbReference type="ChEBI" id="CHEBI:15378"/>
        <dbReference type="ChEBI" id="CHEBI:57540"/>
        <dbReference type="ChEBI" id="CHEBI:57595"/>
        <dbReference type="ChEBI" id="CHEBI:57699"/>
        <dbReference type="ChEBI" id="CHEBI:57945"/>
        <dbReference type="EC" id="1.1.1.23"/>
    </reaction>
</comment>
<accession>A0A382MTD2</accession>
<comment type="cofactor">
    <cofactor evidence="1">
        <name>Zn(2+)</name>
        <dbReference type="ChEBI" id="CHEBI:29105"/>
    </cofactor>
</comment>
<evidence type="ECO:0000256" key="6">
    <source>
        <dbReference type="ARBA" id="ARBA00022833"/>
    </source>
</evidence>
<dbReference type="InterPro" id="IPR012131">
    <property type="entry name" value="Hstdl_DH"/>
</dbReference>
<dbReference type="CDD" id="cd06572">
    <property type="entry name" value="Histidinol_dh"/>
    <property type="match status" value="1"/>
</dbReference>
<evidence type="ECO:0000256" key="4">
    <source>
        <dbReference type="ARBA" id="ARBA00022605"/>
    </source>
</evidence>
<dbReference type="InterPro" id="IPR016161">
    <property type="entry name" value="Ald_DH/histidinol_DH"/>
</dbReference>
<dbReference type="GO" id="GO:0046872">
    <property type="term" value="F:metal ion binding"/>
    <property type="evidence" value="ECO:0007669"/>
    <property type="project" value="UniProtKB-KW"/>
</dbReference>
<gene>
    <name evidence="11" type="ORF">METZ01_LOCUS304850</name>
</gene>
<dbReference type="EMBL" id="UINC01095699">
    <property type="protein sequence ID" value="SVC51996.1"/>
    <property type="molecule type" value="Genomic_DNA"/>
</dbReference>
<evidence type="ECO:0000256" key="8">
    <source>
        <dbReference type="ARBA" id="ARBA00023027"/>
    </source>
</evidence>
<dbReference type="FunFam" id="1.20.5.1300:FF:000002">
    <property type="entry name" value="Histidinol dehydrogenase, chloroplastic"/>
    <property type="match status" value="1"/>
</dbReference>
<evidence type="ECO:0000256" key="5">
    <source>
        <dbReference type="ARBA" id="ARBA00022723"/>
    </source>
</evidence>
<keyword evidence="5" id="KW-0479">Metal-binding</keyword>
<keyword evidence="6" id="KW-0862">Zinc</keyword>
<evidence type="ECO:0000256" key="9">
    <source>
        <dbReference type="ARBA" id="ARBA00023102"/>
    </source>
</evidence>
<dbReference type="SUPFAM" id="SSF53720">
    <property type="entry name" value="ALDH-like"/>
    <property type="match status" value="1"/>
</dbReference>
<evidence type="ECO:0000256" key="7">
    <source>
        <dbReference type="ARBA" id="ARBA00023002"/>
    </source>
</evidence>
<dbReference type="FunFam" id="3.40.50.1980:FF:000001">
    <property type="entry name" value="Histidinol dehydrogenase"/>
    <property type="match status" value="1"/>
</dbReference>
<dbReference type="Gene3D" id="1.20.5.1300">
    <property type="match status" value="1"/>
</dbReference>
<reference evidence="11" key="1">
    <citation type="submission" date="2018-05" db="EMBL/GenBank/DDBJ databases">
        <authorList>
            <person name="Lanie J.A."/>
            <person name="Ng W.-L."/>
            <person name="Kazmierczak K.M."/>
            <person name="Andrzejewski T.M."/>
            <person name="Davidsen T.M."/>
            <person name="Wayne K.J."/>
            <person name="Tettelin H."/>
            <person name="Glass J.I."/>
            <person name="Rusch D."/>
            <person name="Podicherti R."/>
            <person name="Tsui H.-C.T."/>
            <person name="Winkler M.E."/>
        </authorList>
    </citation>
    <scope>NUCLEOTIDE SEQUENCE</scope>
</reference>
<evidence type="ECO:0000313" key="11">
    <source>
        <dbReference type="EMBL" id="SVC51996.1"/>
    </source>
</evidence>
<keyword evidence="9" id="KW-0368">Histidine biosynthesis</keyword>
<dbReference type="EC" id="1.1.1.23" evidence="3"/>
<dbReference type="Pfam" id="PF00815">
    <property type="entry name" value="Histidinol_dh"/>
    <property type="match status" value="1"/>
</dbReference>
<keyword evidence="8" id="KW-0520">NAD</keyword>
<dbReference type="GO" id="GO:0005829">
    <property type="term" value="C:cytosol"/>
    <property type="evidence" value="ECO:0007669"/>
    <property type="project" value="TreeGrafter"/>
</dbReference>
<dbReference type="GO" id="GO:0051287">
    <property type="term" value="F:NAD binding"/>
    <property type="evidence" value="ECO:0007669"/>
    <property type="project" value="InterPro"/>
</dbReference>